<keyword evidence="4 6" id="KW-0472">Membrane</keyword>
<dbReference type="SUPFAM" id="SSF103473">
    <property type="entry name" value="MFS general substrate transporter"/>
    <property type="match status" value="1"/>
</dbReference>
<feature type="transmembrane region" description="Helical" evidence="6">
    <location>
        <begin position="458"/>
        <end position="481"/>
    </location>
</feature>
<dbReference type="OrthoDB" id="2261376at2759"/>
<feature type="transmembrane region" description="Helical" evidence="6">
    <location>
        <begin position="400"/>
        <end position="421"/>
    </location>
</feature>
<evidence type="ECO:0000256" key="2">
    <source>
        <dbReference type="ARBA" id="ARBA00022692"/>
    </source>
</evidence>
<dbReference type="AlphaFoldDB" id="A0A1S3JAM5"/>
<dbReference type="InterPro" id="IPR036259">
    <property type="entry name" value="MFS_trans_sf"/>
</dbReference>
<feature type="domain" description="Major facilitator superfamily (MFS) profile" evidence="7">
    <location>
        <begin position="67"/>
        <end position="547"/>
    </location>
</feature>
<dbReference type="GeneID" id="106171240"/>
<feature type="transmembrane region" description="Helical" evidence="6">
    <location>
        <begin position="493"/>
        <end position="516"/>
    </location>
</feature>
<feature type="transmembrane region" description="Helical" evidence="6">
    <location>
        <begin position="65"/>
        <end position="88"/>
    </location>
</feature>
<dbReference type="GO" id="GO:0022857">
    <property type="term" value="F:transmembrane transporter activity"/>
    <property type="evidence" value="ECO:0007669"/>
    <property type="project" value="InterPro"/>
</dbReference>
<dbReference type="InterPro" id="IPR020846">
    <property type="entry name" value="MFS_dom"/>
</dbReference>
<feature type="transmembrane region" description="Helical" evidence="6">
    <location>
        <begin position="522"/>
        <end position="542"/>
    </location>
</feature>
<evidence type="ECO:0000256" key="5">
    <source>
        <dbReference type="SAM" id="MobiDB-lite"/>
    </source>
</evidence>
<dbReference type="RefSeq" id="XP_013406934.1">
    <property type="nucleotide sequence ID" value="XM_013551480.2"/>
</dbReference>
<dbReference type="Pfam" id="PF00083">
    <property type="entry name" value="Sugar_tr"/>
    <property type="match status" value="1"/>
</dbReference>
<feature type="transmembrane region" description="Helical" evidence="6">
    <location>
        <begin position="222"/>
        <end position="244"/>
    </location>
</feature>
<protein>
    <submittedName>
        <fullName evidence="9 10">Organic cation transporter protein isoform X1</fullName>
    </submittedName>
</protein>
<sequence length="584" mass="65159">MAIFFCFESVQQWREENCNRTASFLGPSELGLGWTLKMSGKMVSTGTIQVDKLLEKLGQPGRYHVFIYILICMTYWIVIFNHVIMAVYGRPPPHHCTLPKGNFVNRSIPLEKGKPSSCKVYENFTQVYGNETVPTQGCSDGWTYTLEPGETNFVADFDLVCDNKPLVSLATTIYFCGVMLGGLIFGTLSDLIGRKPVFLITLFVPVAIGVGIFFVQSYVAFVVLRFFVGVCMQGLQTSGLVLILEMFRPVHRTKAGLITELFWGSGVLIVGVLQCFIKDWHYIQLAIALPPVLAIGYIWIIPESPRWLIQKKKFKLAEQFFIKVANFNKTDITSSISDEFAAVHKKEDGSSVTHYTILDMFKTPKLRKRTFLLFYIWLSIAVNYYGMLYGISALPGNYCLNFLIGGFVEVPAYIATIFLVECFGRKKILLLFFFVGGVTCIAVRLVPSVTGYGLDISWLPLVLALIGRASSAGSFAVIPLFTSELYPTVIRNIGVGTCAFWTRLGGVLFSPILLLSDYTFRAFPFVLFGVMALLAGLLTLLLPETLNKKLPEVIEDAENFGKQANDKSSIPEEAENETSDDTRL</sequence>
<name>A0A1S3JAM5_LINAN</name>
<evidence type="ECO:0000259" key="7">
    <source>
        <dbReference type="PROSITE" id="PS50850"/>
    </source>
</evidence>
<feature type="transmembrane region" description="Helical" evidence="6">
    <location>
        <begin position="283"/>
        <end position="302"/>
    </location>
</feature>
<feature type="transmembrane region" description="Helical" evidence="6">
    <location>
        <begin position="372"/>
        <end position="394"/>
    </location>
</feature>
<keyword evidence="8" id="KW-1185">Reference proteome</keyword>
<feature type="transmembrane region" description="Helical" evidence="6">
    <location>
        <begin position="428"/>
        <end position="446"/>
    </location>
</feature>
<dbReference type="PANTHER" id="PTHR24064">
    <property type="entry name" value="SOLUTE CARRIER FAMILY 22 MEMBER"/>
    <property type="match status" value="1"/>
</dbReference>
<feature type="region of interest" description="Disordered" evidence="5">
    <location>
        <begin position="561"/>
        <end position="584"/>
    </location>
</feature>
<keyword evidence="3 6" id="KW-1133">Transmembrane helix</keyword>
<reference evidence="9 10" key="1">
    <citation type="submission" date="2025-04" db="UniProtKB">
        <authorList>
            <consortium name="RefSeq"/>
        </authorList>
    </citation>
    <scope>IDENTIFICATION</scope>
    <source>
        <tissue evidence="9 10">Gonads</tissue>
    </source>
</reference>
<dbReference type="PROSITE" id="PS50850">
    <property type="entry name" value="MFS"/>
    <property type="match status" value="1"/>
</dbReference>
<organism evidence="8 9">
    <name type="scientific">Lingula anatina</name>
    <name type="common">Brachiopod</name>
    <name type="synonym">Lingula unguis</name>
    <dbReference type="NCBI Taxonomy" id="7574"/>
    <lineage>
        <taxon>Eukaryota</taxon>
        <taxon>Metazoa</taxon>
        <taxon>Spiralia</taxon>
        <taxon>Lophotrochozoa</taxon>
        <taxon>Brachiopoda</taxon>
        <taxon>Linguliformea</taxon>
        <taxon>Lingulata</taxon>
        <taxon>Lingulida</taxon>
        <taxon>Linguloidea</taxon>
        <taxon>Lingulidae</taxon>
        <taxon>Lingula</taxon>
    </lineage>
</organism>
<proteinExistence type="predicted"/>
<dbReference type="GO" id="GO:0016020">
    <property type="term" value="C:membrane"/>
    <property type="evidence" value="ECO:0007669"/>
    <property type="project" value="UniProtKB-SubCell"/>
</dbReference>
<feature type="compositionally biased region" description="Acidic residues" evidence="5">
    <location>
        <begin position="572"/>
        <end position="584"/>
    </location>
</feature>
<feature type="transmembrane region" description="Helical" evidence="6">
    <location>
        <begin position="197"/>
        <end position="216"/>
    </location>
</feature>
<accession>A0A1S3JAM5</accession>
<evidence type="ECO:0000256" key="6">
    <source>
        <dbReference type="SAM" id="Phobius"/>
    </source>
</evidence>
<dbReference type="CDD" id="cd17317">
    <property type="entry name" value="MFS_SLC22"/>
    <property type="match status" value="1"/>
</dbReference>
<dbReference type="RefSeq" id="XP_013406935.1">
    <property type="nucleotide sequence ID" value="XM_013551481.2"/>
</dbReference>
<dbReference type="KEGG" id="lak:106171240"/>
<gene>
    <name evidence="9 10" type="primary">LOC106171240</name>
</gene>
<dbReference type="InterPro" id="IPR005828">
    <property type="entry name" value="MFS_sugar_transport-like"/>
</dbReference>
<keyword evidence="2 6" id="KW-0812">Transmembrane</keyword>
<evidence type="ECO:0000313" key="10">
    <source>
        <dbReference type="RefSeq" id="XP_013406935.1"/>
    </source>
</evidence>
<dbReference type="Proteomes" id="UP000085678">
    <property type="component" value="Unplaced"/>
</dbReference>
<evidence type="ECO:0000256" key="4">
    <source>
        <dbReference type="ARBA" id="ARBA00023136"/>
    </source>
</evidence>
<feature type="transmembrane region" description="Helical" evidence="6">
    <location>
        <begin position="166"/>
        <end position="185"/>
    </location>
</feature>
<dbReference type="Gene3D" id="1.20.1250.20">
    <property type="entry name" value="MFS general substrate transporter like domains"/>
    <property type="match status" value="1"/>
</dbReference>
<evidence type="ECO:0000313" key="8">
    <source>
        <dbReference type="Proteomes" id="UP000085678"/>
    </source>
</evidence>
<evidence type="ECO:0000256" key="3">
    <source>
        <dbReference type="ARBA" id="ARBA00022989"/>
    </source>
</evidence>
<feature type="transmembrane region" description="Helical" evidence="6">
    <location>
        <begin position="256"/>
        <end position="277"/>
    </location>
</feature>
<comment type="subcellular location">
    <subcellularLocation>
        <location evidence="1">Membrane</location>
        <topology evidence="1">Multi-pass membrane protein</topology>
    </subcellularLocation>
</comment>
<evidence type="ECO:0000313" key="9">
    <source>
        <dbReference type="RefSeq" id="XP_013406934.1"/>
    </source>
</evidence>
<evidence type="ECO:0000256" key="1">
    <source>
        <dbReference type="ARBA" id="ARBA00004141"/>
    </source>
</evidence>